<gene>
    <name evidence="2" type="primary">tesA</name>
    <name evidence="2" type="ORF">NITLEN_20012</name>
</gene>
<feature type="domain" description="SGNH hydrolase-type esterase" evidence="1">
    <location>
        <begin position="47"/>
        <end position="208"/>
    </location>
</feature>
<evidence type="ECO:0000259" key="1">
    <source>
        <dbReference type="Pfam" id="PF13472"/>
    </source>
</evidence>
<dbReference type="PANTHER" id="PTHR30383:SF24">
    <property type="entry name" value="THIOESTERASE 1_PROTEASE 1_LYSOPHOSPHOLIPASE L1"/>
    <property type="match status" value="1"/>
</dbReference>
<reference evidence="3" key="1">
    <citation type="submission" date="2018-04" db="EMBL/GenBank/DDBJ databases">
        <authorList>
            <person name="Lucker S."/>
            <person name="Sakoula D."/>
        </authorList>
    </citation>
    <scope>NUCLEOTIDE SEQUENCE [LARGE SCALE GENOMIC DNA]</scope>
</reference>
<dbReference type="EMBL" id="OUNR01000012">
    <property type="protein sequence ID" value="SPP64373.1"/>
    <property type="molecule type" value="Genomic_DNA"/>
</dbReference>
<dbReference type="PROSITE" id="PS01098">
    <property type="entry name" value="LIPASE_GDSL_SER"/>
    <property type="match status" value="1"/>
</dbReference>
<dbReference type="EC" id="3.1.1.1" evidence="2"/>
<evidence type="ECO:0000313" key="3">
    <source>
        <dbReference type="Proteomes" id="UP000248168"/>
    </source>
</evidence>
<protein>
    <submittedName>
        <fullName evidence="2">Esterase TesA</fullName>
        <ecNumber evidence="2">3.1.1.1</ecNumber>
    </submittedName>
</protein>
<dbReference type="GO" id="GO:0006629">
    <property type="term" value="P:lipid metabolic process"/>
    <property type="evidence" value="ECO:0007669"/>
    <property type="project" value="InterPro"/>
</dbReference>
<dbReference type="FunCoup" id="A0A330L3M8">
    <property type="interactions" value="65"/>
</dbReference>
<keyword evidence="3" id="KW-1185">Reference proteome</keyword>
<dbReference type="InterPro" id="IPR051532">
    <property type="entry name" value="Ester_Hydrolysis_Enzymes"/>
</dbReference>
<dbReference type="InParanoid" id="A0A330L3M8"/>
<dbReference type="Pfam" id="PF13472">
    <property type="entry name" value="Lipase_GDSL_2"/>
    <property type="match status" value="1"/>
</dbReference>
<dbReference type="Gene3D" id="3.40.50.1110">
    <property type="entry name" value="SGNH hydrolase"/>
    <property type="match status" value="1"/>
</dbReference>
<dbReference type="OrthoDB" id="9786188at2"/>
<dbReference type="CDD" id="cd01822">
    <property type="entry name" value="Lysophospholipase_L1_like"/>
    <property type="match status" value="1"/>
</dbReference>
<keyword evidence="2" id="KW-0378">Hydrolase</keyword>
<evidence type="ECO:0000313" key="2">
    <source>
        <dbReference type="EMBL" id="SPP64373.1"/>
    </source>
</evidence>
<dbReference type="AlphaFoldDB" id="A0A330L3M8"/>
<dbReference type="InterPro" id="IPR036514">
    <property type="entry name" value="SGNH_hydro_sf"/>
</dbReference>
<name>A0A330L3M8_9BACT</name>
<accession>A0A330L3M8</accession>
<proteinExistence type="predicted"/>
<dbReference type="SUPFAM" id="SSF52266">
    <property type="entry name" value="SGNH hydrolase"/>
    <property type="match status" value="1"/>
</dbReference>
<dbReference type="InterPro" id="IPR008265">
    <property type="entry name" value="Lipase_GDSL_AS"/>
</dbReference>
<dbReference type="InterPro" id="IPR013830">
    <property type="entry name" value="SGNH_hydro"/>
</dbReference>
<dbReference type="Proteomes" id="UP000248168">
    <property type="component" value="Unassembled WGS sequence"/>
</dbReference>
<dbReference type="GO" id="GO:0106435">
    <property type="term" value="F:carboxylesterase activity"/>
    <property type="evidence" value="ECO:0007669"/>
    <property type="project" value="UniProtKB-EC"/>
</dbReference>
<dbReference type="PANTHER" id="PTHR30383">
    <property type="entry name" value="THIOESTERASE 1/PROTEASE 1/LYSOPHOSPHOLIPASE L1"/>
    <property type="match status" value="1"/>
</dbReference>
<dbReference type="GO" id="GO:0004622">
    <property type="term" value="F:phosphatidylcholine lysophospholipase activity"/>
    <property type="evidence" value="ECO:0007669"/>
    <property type="project" value="TreeGrafter"/>
</dbReference>
<sequence length="233" mass="25570">MERRSKLRTLRIAAYVGWLLLTGLSGERAVVLAAGASSVDDRPRIVAFGDSLTAGLGVAADETYPAELQRRLDALGLRYRVINAGVSGETTAGGLRRVPWILRSKPEIVILELGANDGLRGLRVEETKANLERIIQQLQQSGTQVILAGMKLPPNYGHDYLSAFERLYPDLATRYRLPLIPFFLEGVAASNTLNQADGIHPTAHGYRAIVEMMLGRLQPVLKGREKMRNGAKQ</sequence>
<organism evidence="2 3">
    <name type="scientific">Nitrospira lenta</name>
    <dbReference type="NCBI Taxonomy" id="1436998"/>
    <lineage>
        <taxon>Bacteria</taxon>
        <taxon>Pseudomonadati</taxon>
        <taxon>Nitrospirota</taxon>
        <taxon>Nitrospiria</taxon>
        <taxon>Nitrospirales</taxon>
        <taxon>Nitrospiraceae</taxon>
        <taxon>Nitrospira</taxon>
    </lineage>
</organism>